<dbReference type="Proteomes" id="UP000054538">
    <property type="component" value="Unassembled WGS sequence"/>
</dbReference>
<sequence>MAGFALYAKPLVSTIWDKAQECFKKQAGLWQIKGEIMFLKGNRDIVCIADTSMGKILFCSFICSFCL</sequence>
<reference evidence="1 2" key="1">
    <citation type="submission" date="2014-04" db="EMBL/GenBank/DDBJ databases">
        <authorList>
            <consortium name="DOE Joint Genome Institute"/>
            <person name="Kuo A."/>
            <person name="Kohler A."/>
            <person name="Jargeat P."/>
            <person name="Nagy L.G."/>
            <person name="Floudas D."/>
            <person name="Copeland A."/>
            <person name="Barry K.W."/>
            <person name="Cichocki N."/>
            <person name="Veneault-Fourrey C."/>
            <person name="LaButti K."/>
            <person name="Lindquist E.A."/>
            <person name="Lipzen A."/>
            <person name="Lundell T."/>
            <person name="Morin E."/>
            <person name="Murat C."/>
            <person name="Sun H."/>
            <person name="Tunlid A."/>
            <person name="Henrissat B."/>
            <person name="Grigoriev I.V."/>
            <person name="Hibbett D.S."/>
            <person name="Martin F."/>
            <person name="Nordberg H.P."/>
            <person name="Cantor M.N."/>
            <person name="Hua S.X."/>
        </authorList>
    </citation>
    <scope>NUCLEOTIDE SEQUENCE [LARGE SCALE GENOMIC DNA]</scope>
    <source>
        <strain evidence="1 2">Ve08.2h10</strain>
    </source>
</reference>
<dbReference type="EMBL" id="KN825841">
    <property type="protein sequence ID" value="KIK81212.1"/>
    <property type="molecule type" value="Genomic_DNA"/>
</dbReference>
<dbReference type="HOGENOM" id="CLU_2813119_0_0_1"/>
<proteinExistence type="predicted"/>
<name>A0A0D0CEN7_9AGAM</name>
<dbReference type="AlphaFoldDB" id="A0A0D0CEN7"/>
<gene>
    <name evidence="1" type="ORF">PAXRUDRAFT_156596</name>
</gene>
<evidence type="ECO:0000313" key="1">
    <source>
        <dbReference type="EMBL" id="KIK81212.1"/>
    </source>
</evidence>
<accession>A0A0D0CEN7</accession>
<reference evidence="2" key="2">
    <citation type="submission" date="2015-01" db="EMBL/GenBank/DDBJ databases">
        <title>Evolutionary Origins and Diversification of the Mycorrhizal Mutualists.</title>
        <authorList>
            <consortium name="DOE Joint Genome Institute"/>
            <consortium name="Mycorrhizal Genomics Consortium"/>
            <person name="Kohler A."/>
            <person name="Kuo A."/>
            <person name="Nagy L.G."/>
            <person name="Floudas D."/>
            <person name="Copeland A."/>
            <person name="Barry K.W."/>
            <person name="Cichocki N."/>
            <person name="Veneault-Fourrey C."/>
            <person name="LaButti K."/>
            <person name="Lindquist E.A."/>
            <person name="Lipzen A."/>
            <person name="Lundell T."/>
            <person name="Morin E."/>
            <person name="Murat C."/>
            <person name="Riley R."/>
            <person name="Ohm R."/>
            <person name="Sun H."/>
            <person name="Tunlid A."/>
            <person name="Henrissat B."/>
            <person name="Grigoriev I.V."/>
            <person name="Hibbett D.S."/>
            <person name="Martin F."/>
        </authorList>
    </citation>
    <scope>NUCLEOTIDE SEQUENCE [LARGE SCALE GENOMIC DNA]</scope>
    <source>
        <strain evidence="2">Ve08.2h10</strain>
    </source>
</reference>
<evidence type="ECO:0000313" key="2">
    <source>
        <dbReference type="Proteomes" id="UP000054538"/>
    </source>
</evidence>
<dbReference type="InParanoid" id="A0A0D0CEN7"/>
<keyword evidence="2" id="KW-1185">Reference proteome</keyword>
<organism evidence="1 2">
    <name type="scientific">Paxillus rubicundulus Ve08.2h10</name>
    <dbReference type="NCBI Taxonomy" id="930991"/>
    <lineage>
        <taxon>Eukaryota</taxon>
        <taxon>Fungi</taxon>
        <taxon>Dikarya</taxon>
        <taxon>Basidiomycota</taxon>
        <taxon>Agaricomycotina</taxon>
        <taxon>Agaricomycetes</taxon>
        <taxon>Agaricomycetidae</taxon>
        <taxon>Boletales</taxon>
        <taxon>Paxilineae</taxon>
        <taxon>Paxillaceae</taxon>
        <taxon>Paxillus</taxon>
    </lineage>
</organism>
<protein>
    <submittedName>
        <fullName evidence="1">Uncharacterized protein</fullName>
    </submittedName>
</protein>